<sequence>MIWKAPIEFYGIVSKARVYSWHYERVVAPAVLKTSLHHIRETASVKRRVTAIFEWEAKKAERTATPAVSASVEARMAEMRAIKAEKKKEDDDNEDTKTV</sequence>
<reference evidence="1 2" key="1">
    <citation type="journal article" date="2018" name="PLoS Pathog.">
        <title>Evolution of structural diversity of trichothecenes, a family of toxins produced by plant pathogenic and entomopathogenic fungi.</title>
        <authorList>
            <person name="Proctor R.H."/>
            <person name="McCormick S.P."/>
            <person name="Kim H.S."/>
            <person name="Cardoza R.E."/>
            <person name="Stanley A.M."/>
            <person name="Lindo L."/>
            <person name="Kelly A."/>
            <person name="Brown D.W."/>
            <person name="Lee T."/>
            <person name="Vaughan M.M."/>
            <person name="Alexander N.J."/>
            <person name="Busman M."/>
            <person name="Gutierrez S."/>
        </authorList>
    </citation>
    <scope>NUCLEOTIDE SEQUENCE [LARGE SCALE GENOMIC DNA]</scope>
    <source>
        <strain evidence="1 2">NRRL 13405</strain>
    </source>
</reference>
<name>A0A395MCH5_9HYPO</name>
<comment type="caution">
    <text evidence="1">The sequence shown here is derived from an EMBL/GenBank/DDBJ whole genome shotgun (WGS) entry which is preliminary data.</text>
</comment>
<proteinExistence type="predicted"/>
<evidence type="ECO:0000313" key="1">
    <source>
        <dbReference type="EMBL" id="RFN44799.1"/>
    </source>
</evidence>
<dbReference type="AlphaFoldDB" id="A0A395MCH5"/>
<dbReference type="EMBL" id="PXXK01000397">
    <property type="protein sequence ID" value="RFN44799.1"/>
    <property type="molecule type" value="Genomic_DNA"/>
</dbReference>
<evidence type="ECO:0000313" key="2">
    <source>
        <dbReference type="Proteomes" id="UP000265631"/>
    </source>
</evidence>
<organism evidence="1 2">
    <name type="scientific">Fusarium flagelliforme</name>
    <dbReference type="NCBI Taxonomy" id="2675880"/>
    <lineage>
        <taxon>Eukaryota</taxon>
        <taxon>Fungi</taxon>
        <taxon>Dikarya</taxon>
        <taxon>Ascomycota</taxon>
        <taxon>Pezizomycotina</taxon>
        <taxon>Sordariomycetes</taxon>
        <taxon>Hypocreomycetidae</taxon>
        <taxon>Hypocreales</taxon>
        <taxon>Nectriaceae</taxon>
        <taxon>Fusarium</taxon>
        <taxon>Fusarium incarnatum-equiseti species complex</taxon>
    </lineage>
</organism>
<protein>
    <submittedName>
        <fullName evidence="1">Uncharacterized protein</fullName>
    </submittedName>
</protein>
<accession>A0A395MCH5</accession>
<gene>
    <name evidence="1" type="ORF">FIE12Z_10993</name>
</gene>
<dbReference type="Proteomes" id="UP000265631">
    <property type="component" value="Unassembled WGS sequence"/>
</dbReference>
<keyword evidence="2" id="KW-1185">Reference proteome</keyword>